<keyword evidence="2" id="KW-0479">Metal-binding</keyword>
<name>A0A6A6UN58_9PEZI</name>
<comment type="subcellular location">
    <subcellularLocation>
        <location evidence="1">Nucleus</location>
    </subcellularLocation>
</comment>
<dbReference type="InterPro" id="IPR051421">
    <property type="entry name" value="RNA_Proc_DNA_Dmg_Regulator"/>
</dbReference>
<evidence type="ECO:0000256" key="1">
    <source>
        <dbReference type="ARBA" id="ARBA00004123"/>
    </source>
</evidence>
<keyword evidence="3" id="KW-0863">Zinc-finger</keyword>
<dbReference type="InterPro" id="IPR022755">
    <property type="entry name" value="Znf_C2H2_jaz"/>
</dbReference>
<dbReference type="GO" id="GO:0005681">
    <property type="term" value="C:spliceosomal complex"/>
    <property type="evidence" value="ECO:0007669"/>
    <property type="project" value="InterPro"/>
</dbReference>
<dbReference type="Pfam" id="PF11931">
    <property type="entry name" value="SF3a60_Prp9_C"/>
    <property type="match status" value="1"/>
</dbReference>
<evidence type="ECO:0000256" key="4">
    <source>
        <dbReference type="ARBA" id="ARBA00022833"/>
    </source>
</evidence>
<dbReference type="SMART" id="SM00355">
    <property type="entry name" value="ZnF_C2H2"/>
    <property type="match status" value="2"/>
</dbReference>
<keyword evidence="5" id="KW-0539">Nucleus</keyword>
<dbReference type="Gene3D" id="3.30.160.60">
    <property type="entry name" value="Classic Zinc Finger"/>
    <property type="match status" value="1"/>
</dbReference>
<dbReference type="AlphaFoldDB" id="A0A6A6UN58"/>
<dbReference type="SUPFAM" id="SSF57667">
    <property type="entry name" value="beta-beta-alpha zinc fingers"/>
    <property type="match status" value="1"/>
</dbReference>
<dbReference type="InterPro" id="IPR031774">
    <property type="entry name" value="SF3A3_dom"/>
</dbReference>
<keyword evidence="8" id="KW-1185">Reference proteome</keyword>
<dbReference type="PANTHER" id="PTHR12786:SF2">
    <property type="entry name" value="SPLICING FACTOR 3A SUBUNIT 3"/>
    <property type="match status" value="1"/>
</dbReference>
<evidence type="ECO:0000256" key="3">
    <source>
        <dbReference type="ARBA" id="ARBA00022771"/>
    </source>
</evidence>
<dbReference type="InterPro" id="IPR021966">
    <property type="entry name" value="SF3a60_bindingd"/>
</dbReference>
<dbReference type="EMBL" id="MU004231">
    <property type="protein sequence ID" value="KAF2672931.1"/>
    <property type="molecule type" value="Genomic_DNA"/>
</dbReference>
<dbReference type="InterPro" id="IPR036236">
    <property type="entry name" value="Znf_C2H2_sf"/>
</dbReference>
<dbReference type="Pfam" id="PF12108">
    <property type="entry name" value="SF3a60_bindingd"/>
    <property type="match status" value="1"/>
</dbReference>
<evidence type="ECO:0000256" key="2">
    <source>
        <dbReference type="ARBA" id="ARBA00022723"/>
    </source>
</evidence>
<accession>A0A6A6UN58</accession>
<evidence type="ECO:0000313" key="8">
    <source>
        <dbReference type="Proteomes" id="UP000799302"/>
    </source>
</evidence>
<dbReference type="InterPro" id="IPR024598">
    <property type="entry name" value="SF3a60/Prp9_C"/>
</dbReference>
<evidence type="ECO:0000256" key="5">
    <source>
        <dbReference type="ARBA" id="ARBA00023242"/>
    </source>
</evidence>
<dbReference type="Pfam" id="PF16837">
    <property type="entry name" value="SF3A3"/>
    <property type="match status" value="1"/>
</dbReference>
<feature type="domain" description="C2H2-type" evidence="6">
    <location>
        <begin position="247"/>
        <end position="269"/>
    </location>
</feature>
<dbReference type="GO" id="GO:0000398">
    <property type="term" value="P:mRNA splicing, via spliceosome"/>
    <property type="evidence" value="ECO:0007669"/>
    <property type="project" value="InterPro"/>
</dbReference>
<dbReference type="OrthoDB" id="2160351at2759"/>
<reference evidence="7" key="1">
    <citation type="journal article" date="2020" name="Stud. Mycol.">
        <title>101 Dothideomycetes genomes: a test case for predicting lifestyles and emergence of pathogens.</title>
        <authorList>
            <person name="Haridas S."/>
            <person name="Albert R."/>
            <person name="Binder M."/>
            <person name="Bloem J."/>
            <person name="Labutti K."/>
            <person name="Salamov A."/>
            <person name="Andreopoulos B."/>
            <person name="Baker S."/>
            <person name="Barry K."/>
            <person name="Bills G."/>
            <person name="Bluhm B."/>
            <person name="Cannon C."/>
            <person name="Castanera R."/>
            <person name="Culley D."/>
            <person name="Daum C."/>
            <person name="Ezra D."/>
            <person name="Gonzalez J."/>
            <person name="Henrissat B."/>
            <person name="Kuo A."/>
            <person name="Liang C."/>
            <person name="Lipzen A."/>
            <person name="Lutzoni F."/>
            <person name="Magnuson J."/>
            <person name="Mondo S."/>
            <person name="Nolan M."/>
            <person name="Ohm R."/>
            <person name="Pangilinan J."/>
            <person name="Park H.-J."/>
            <person name="Ramirez L."/>
            <person name="Alfaro M."/>
            <person name="Sun H."/>
            <person name="Tritt A."/>
            <person name="Yoshinaga Y."/>
            <person name="Zwiers L.-H."/>
            <person name="Turgeon B."/>
            <person name="Goodwin S."/>
            <person name="Spatafora J."/>
            <person name="Crous P."/>
            <person name="Grigoriev I."/>
        </authorList>
    </citation>
    <scope>NUCLEOTIDE SEQUENCE</scope>
    <source>
        <strain evidence="7">CBS 115976</strain>
    </source>
</reference>
<dbReference type="Pfam" id="PF12171">
    <property type="entry name" value="zf-C2H2_jaz"/>
    <property type="match status" value="1"/>
</dbReference>
<dbReference type="PANTHER" id="PTHR12786">
    <property type="entry name" value="SPLICING FACTOR SF3A-RELATED"/>
    <property type="match status" value="1"/>
</dbReference>
<dbReference type="InterPro" id="IPR013087">
    <property type="entry name" value="Znf_C2H2_type"/>
</dbReference>
<proteinExistence type="predicted"/>
<protein>
    <submittedName>
        <fullName evidence="7">Splicing factor 3A subunit 3</fullName>
    </submittedName>
</protein>
<dbReference type="Proteomes" id="UP000799302">
    <property type="component" value="Unassembled WGS sequence"/>
</dbReference>
<sequence>MVVEEQRFLHEDIERLEQAIADRLKEEPKQIRERLSRDHQIAKFASRIQDQSKRLLTLYKDNSAREEEVQKLFTGDPLEEFYKQYSEIKDFHKRYPGEPVENLERAYKRRAVGDGEPVAMEVDTMFSGEEGYGRFFDLTQLHEQYLNLPGVNARRITYLQYLDAFDVFGAVKKADKLNDYYFNYLHSLLTYLEDYLGKIRPLEDRDKLFAAFDADFEDAWAKDEVPGWGKDKGANGAAASEESGTFCSACEKSFQNPNVYEHHLSSKKHIRAAEVKKSNGAPKGSSSSISKFKQKVTASREFRIRKLVATMSNERSDTRVNVERKQGMTERERAQELESLLAGDQEALGAAQENESDSDSGEKIYNPLRLPIAWDGKPIPFWLYKLHGLGVEFPCEICGNHVYFGRRAFDKHFNEPKHLHGLRALGISNTTLFREVTSIEDAQKLWKKIQADERKLKQKSSAIVEMEDESGNVMPEKVYNDLRKQGLL</sequence>
<evidence type="ECO:0000313" key="7">
    <source>
        <dbReference type="EMBL" id="KAF2672931.1"/>
    </source>
</evidence>
<organism evidence="7 8">
    <name type="scientific">Microthyrium microscopicum</name>
    <dbReference type="NCBI Taxonomy" id="703497"/>
    <lineage>
        <taxon>Eukaryota</taxon>
        <taxon>Fungi</taxon>
        <taxon>Dikarya</taxon>
        <taxon>Ascomycota</taxon>
        <taxon>Pezizomycotina</taxon>
        <taxon>Dothideomycetes</taxon>
        <taxon>Dothideomycetes incertae sedis</taxon>
        <taxon>Microthyriales</taxon>
        <taxon>Microthyriaceae</taxon>
        <taxon>Microthyrium</taxon>
    </lineage>
</organism>
<evidence type="ECO:0000259" key="6">
    <source>
        <dbReference type="PROSITE" id="PS00028"/>
    </source>
</evidence>
<dbReference type="GO" id="GO:0003723">
    <property type="term" value="F:RNA binding"/>
    <property type="evidence" value="ECO:0007669"/>
    <property type="project" value="InterPro"/>
</dbReference>
<keyword evidence="4" id="KW-0862">Zinc</keyword>
<gene>
    <name evidence="7" type="ORF">BT63DRAFT_421123</name>
</gene>
<dbReference type="PROSITE" id="PS00028">
    <property type="entry name" value="ZINC_FINGER_C2H2_1"/>
    <property type="match status" value="1"/>
</dbReference>
<dbReference type="GO" id="GO:0008270">
    <property type="term" value="F:zinc ion binding"/>
    <property type="evidence" value="ECO:0007669"/>
    <property type="project" value="UniProtKB-KW"/>
</dbReference>